<dbReference type="Pfam" id="PF00550">
    <property type="entry name" value="PP-binding"/>
    <property type="match status" value="1"/>
</dbReference>
<dbReference type="InterPro" id="IPR014030">
    <property type="entry name" value="Ketoacyl_synth_N"/>
</dbReference>
<organism evidence="13 14">
    <name type="scientific">Lecanosticta acicola</name>
    <dbReference type="NCBI Taxonomy" id="111012"/>
    <lineage>
        <taxon>Eukaryota</taxon>
        <taxon>Fungi</taxon>
        <taxon>Dikarya</taxon>
        <taxon>Ascomycota</taxon>
        <taxon>Pezizomycotina</taxon>
        <taxon>Dothideomycetes</taxon>
        <taxon>Dothideomycetidae</taxon>
        <taxon>Mycosphaerellales</taxon>
        <taxon>Mycosphaerellaceae</taxon>
        <taxon>Lecanosticta</taxon>
    </lineage>
</organism>
<dbReference type="GO" id="GO:0004312">
    <property type="term" value="F:fatty acid synthase activity"/>
    <property type="evidence" value="ECO:0007669"/>
    <property type="project" value="TreeGrafter"/>
</dbReference>
<keyword evidence="2" id="KW-0597">Phosphoprotein</keyword>
<dbReference type="InterPro" id="IPR009081">
    <property type="entry name" value="PP-bd_ACP"/>
</dbReference>
<dbReference type="Pfam" id="PF02801">
    <property type="entry name" value="Ketoacyl-synt_C"/>
    <property type="match status" value="1"/>
</dbReference>
<keyword evidence="4" id="KW-0489">Methyltransferase</keyword>
<keyword evidence="14" id="KW-1185">Reference proteome</keyword>
<feature type="region of interest" description="C-terminal hotdog fold" evidence="8">
    <location>
        <begin position="1100"/>
        <end position="1253"/>
    </location>
</feature>
<evidence type="ECO:0000259" key="10">
    <source>
        <dbReference type="PROSITE" id="PS50075"/>
    </source>
</evidence>
<dbReference type="InterPro" id="IPR013217">
    <property type="entry name" value="Methyltransf_12"/>
</dbReference>
<dbReference type="InterPro" id="IPR014031">
    <property type="entry name" value="Ketoacyl_synth_C"/>
</dbReference>
<dbReference type="PROSITE" id="PS50075">
    <property type="entry name" value="CARRIER"/>
    <property type="match status" value="2"/>
</dbReference>
<dbReference type="GO" id="GO:0008168">
    <property type="term" value="F:methyltransferase activity"/>
    <property type="evidence" value="ECO:0007669"/>
    <property type="project" value="UniProtKB-KW"/>
</dbReference>
<evidence type="ECO:0000256" key="6">
    <source>
        <dbReference type="ARBA" id="ARBA00022737"/>
    </source>
</evidence>
<dbReference type="GO" id="GO:0016874">
    <property type="term" value="F:ligase activity"/>
    <property type="evidence" value="ECO:0007669"/>
    <property type="project" value="UniProtKB-KW"/>
</dbReference>
<dbReference type="Gene3D" id="3.30.559.30">
    <property type="entry name" value="Nonribosomal peptide synthetase, condensation domain"/>
    <property type="match status" value="1"/>
</dbReference>
<dbReference type="InterPro" id="IPR020845">
    <property type="entry name" value="AMP-binding_CS"/>
</dbReference>
<dbReference type="GO" id="GO:0004315">
    <property type="term" value="F:3-oxoacyl-[acyl-carrier-protein] synthase activity"/>
    <property type="evidence" value="ECO:0007669"/>
    <property type="project" value="InterPro"/>
</dbReference>
<accession>A0AAI8YWC2</accession>
<dbReference type="InterPro" id="IPR013120">
    <property type="entry name" value="FAR_NAD-bd"/>
</dbReference>
<dbReference type="Gene3D" id="3.10.129.110">
    <property type="entry name" value="Polyketide synthase dehydratase"/>
    <property type="match status" value="1"/>
</dbReference>
<dbReference type="SMART" id="SM00827">
    <property type="entry name" value="PKS_AT"/>
    <property type="match status" value="1"/>
</dbReference>
<evidence type="ECO:0000259" key="11">
    <source>
        <dbReference type="PROSITE" id="PS52004"/>
    </source>
</evidence>
<evidence type="ECO:0000259" key="12">
    <source>
        <dbReference type="PROSITE" id="PS52019"/>
    </source>
</evidence>
<feature type="region of interest" description="Disordered" evidence="9">
    <location>
        <begin position="3420"/>
        <end position="3445"/>
    </location>
</feature>
<gene>
    <name evidence="13" type="ORF">LECACI_7A003174</name>
</gene>
<reference evidence="13" key="1">
    <citation type="submission" date="2023-11" db="EMBL/GenBank/DDBJ databases">
        <authorList>
            <person name="Alioto T."/>
            <person name="Alioto T."/>
            <person name="Gomez Garrido J."/>
        </authorList>
    </citation>
    <scope>NUCLEOTIDE SEQUENCE</scope>
</reference>
<dbReference type="InterPro" id="IPR018201">
    <property type="entry name" value="Ketoacyl_synth_AS"/>
</dbReference>
<feature type="active site" description="Proton donor; for dehydratase activity" evidence="8">
    <location>
        <position position="1160"/>
    </location>
</feature>
<dbReference type="PROSITE" id="PS00606">
    <property type="entry name" value="KS3_1"/>
    <property type="match status" value="1"/>
</dbReference>
<dbReference type="Gene3D" id="3.40.47.10">
    <property type="match status" value="1"/>
</dbReference>
<dbReference type="Gene3D" id="3.30.559.10">
    <property type="entry name" value="Chloramphenicol acetyltransferase-like domain"/>
    <property type="match status" value="1"/>
</dbReference>
<evidence type="ECO:0000256" key="8">
    <source>
        <dbReference type="PROSITE-ProRule" id="PRU01363"/>
    </source>
</evidence>
<evidence type="ECO:0000256" key="4">
    <source>
        <dbReference type="ARBA" id="ARBA00022603"/>
    </source>
</evidence>
<dbReference type="Gene3D" id="1.10.1200.10">
    <property type="entry name" value="ACP-like"/>
    <property type="match status" value="1"/>
</dbReference>
<dbReference type="GO" id="GO:0006633">
    <property type="term" value="P:fatty acid biosynthetic process"/>
    <property type="evidence" value="ECO:0007669"/>
    <property type="project" value="InterPro"/>
</dbReference>
<dbReference type="InterPro" id="IPR016039">
    <property type="entry name" value="Thiolase-like"/>
</dbReference>
<dbReference type="InterPro" id="IPR014043">
    <property type="entry name" value="Acyl_transferase_dom"/>
</dbReference>
<feature type="region of interest" description="N-terminal hotdog fold" evidence="8">
    <location>
        <begin position="950"/>
        <end position="1081"/>
    </location>
</feature>
<dbReference type="Pfam" id="PF21089">
    <property type="entry name" value="PKS_DH_N"/>
    <property type="match status" value="1"/>
</dbReference>
<dbReference type="Gene3D" id="3.30.300.30">
    <property type="match status" value="1"/>
</dbReference>
<dbReference type="PROSITE" id="PS00455">
    <property type="entry name" value="AMP_BINDING"/>
    <property type="match status" value="1"/>
</dbReference>
<dbReference type="Pfam" id="PF16197">
    <property type="entry name" value="KAsynt_C_assoc"/>
    <property type="match status" value="1"/>
</dbReference>
<dbReference type="GO" id="GO:0009403">
    <property type="term" value="P:toxin biosynthetic process"/>
    <property type="evidence" value="ECO:0007669"/>
    <property type="project" value="UniProtKB-ARBA"/>
</dbReference>
<dbReference type="Pfam" id="PF00109">
    <property type="entry name" value="ketoacyl-synt"/>
    <property type="match status" value="1"/>
</dbReference>
<dbReference type="InterPro" id="IPR049552">
    <property type="entry name" value="PKS_DH_N"/>
</dbReference>
<dbReference type="InterPro" id="IPR020841">
    <property type="entry name" value="PKS_Beta-ketoAc_synthase_dom"/>
</dbReference>
<feature type="domain" description="PKS/mFAS DH" evidence="12">
    <location>
        <begin position="950"/>
        <end position="1253"/>
    </location>
</feature>
<dbReference type="InterPro" id="IPR042104">
    <property type="entry name" value="PKS_dehydratase_sf"/>
</dbReference>
<dbReference type="InterPro" id="IPR000873">
    <property type="entry name" value="AMP-dep_synth/lig_dom"/>
</dbReference>
<dbReference type="Pfam" id="PF08242">
    <property type="entry name" value="Methyltransf_12"/>
    <property type="match status" value="1"/>
</dbReference>
<dbReference type="Gene3D" id="3.40.50.12780">
    <property type="entry name" value="N-terminal domain of ligase-like"/>
    <property type="match status" value="1"/>
</dbReference>
<keyword evidence="1" id="KW-0596">Phosphopantetheine</keyword>
<feature type="domain" description="Carrier" evidence="10">
    <location>
        <begin position="3499"/>
        <end position="3576"/>
    </location>
</feature>
<feature type="active site" description="Proton acceptor; for dehydratase activity" evidence="8">
    <location>
        <position position="982"/>
    </location>
</feature>
<dbReference type="SMART" id="SM00826">
    <property type="entry name" value="PKS_DH"/>
    <property type="match status" value="1"/>
</dbReference>
<dbReference type="SUPFAM" id="SSF53901">
    <property type="entry name" value="Thiolase-like"/>
    <property type="match status" value="1"/>
</dbReference>
<keyword evidence="6" id="KW-0677">Repeat</keyword>
<dbReference type="SMART" id="SM00822">
    <property type="entry name" value="PKS_KR"/>
    <property type="match status" value="1"/>
</dbReference>
<dbReference type="InterPro" id="IPR036291">
    <property type="entry name" value="NAD(P)-bd_dom_sf"/>
</dbReference>
<evidence type="ECO:0000256" key="9">
    <source>
        <dbReference type="SAM" id="MobiDB-lite"/>
    </source>
</evidence>
<dbReference type="SUPFAM" id="SSF51735">
    <property type="entry name" value="NAD(P)-binding Rossmann-fold domains"/>
    <property type="match status" value="2"/>
</dbReference>
<evidence type="ECO:0000256" key="1">
    <source>
        <dbReference type="ARBA" id="ARBA00022450"/>
    </source>
</evidence>
<dbReference type="InterPro" id="IPR050091">
    <property type="entry name" value="PKS_NRPS_Biosynth_Enz"/>
</dbReference>
<dbReference type="CDD" id="cd02440">
    <property type="entry name" value="AdoMet_MTases"/>
    <property type="match status" value="1"/>
</dbReference>
<dbReference type="SUPFAM" id="SSF55048">
    <property type="entry name" value="Probable ACP-binding domain of malonyl-CoA ACP transacylase"/>
    <property type="match status" value="1"/>
</dbReference>
<dbReference type="InterPro" id="IPR049900">
    <property type="entry name" value="PKS_mFAS_DH"/>
</dbReference>
<keyword evidence="3" id="KW-0436">Ligase</keyword>
<dbReference type="Pfam" id="PF00698">
    <property type="entry name" value="Acyl_transf_1"/>
    <property type="match status" value="1"/>
</dbReference>
<dbReference type="InterPro" id="IPR057326">
    <property type="entry name" value="KR_dom"/>
</dbReference>
<sequence length="3939" mass="430000">MVEPIAVVGSSCRFPGGASSPSKLWQLLKNPRDILSDIPQGRLGLGAFYHEDGEHHGSTNVVAKAYLLEEDPRLFDAPFFNINPVESHAMDPQQRLLLESVYECIEAAGYPLHRIQGSATAVYVGCMTNDYHDIQGRDIEVVNRYHGTGSTRSILSNRISYYFDFRGPSVTMDTACSSSLAALHFAVQSLRSGESTSAMVGGVNLIFDSVAYISESKLHMLSPTSRSSMWDASADGYARGEGVSALMLKTLAQAEADGDHIECVIRETGMNQDGRTTGLTMPSGEAQATLIRETYARAGLDLRSRCDRPQYFEAHGTGTLAGDPQEAGGIYNAFFEDSTGETYAEGVDNERLFCGSIKTVIGHLEGCAGLAGIMKASLAVQHGIIPPNMLFTSLNPDIAPYYHRLQVPTEALKWPSDVTPRRASVNSFGFGGTNVHAIIEQYIPSSTTSPCRQTPAASDFFAGPLLLSACTGPSLATSIDSLADTLEAETIDLSIEELAFFTQTRRSTFQQRIYFPGGSRADLIKALRDTTRSATTASNIGTRAPTKLKWKTPGVLGVFTGQGAQWATMGNRLFESCHAFRESMSACEAALRSLPDAPSWSLTKELLREQSESRLHEAALSQPLCSAVQIALVDTLAAAGITFRGVVGHSSGEIAACYAAGLLSAEDAMRVAYYRGLHAHFAQGQQGQQGAMMAVGLGFDDAETFCERFDGRLSVAASNSPTSSTISGDKDAILAAKESLEEQKTFARLLKVDTAYHSSHMLPSAKPYLDSLKACNIQVRPQNDECIWISSVHGHAELLDDPEDLSELTGEYWVANMCQPVLFSEAVECSLWRAGPFDVAIEVGAHPALKGPTSQTISNVLGANAVPYTPTLQRGSDDIEAFSATLGLLWTVIGNCVDFNGWREAYLGREGSKTVIPLKNLPSYSWSHEQVFWKESRLSRRYRLAERTPHELLGRRMADDSDNEMRWRNIMKVTEMPWLRGHVFQKAILFPTIGYVAMAIEAASEIVGSRLKLVEIRDLIIPRALVLEDNHNGVETMFSVRRQPGHSDLVIETDFACHSSVNNGNLEKNCSGRLIIELVPDPDEGDGESLPARCPPRSGTTSMGGEAYYQAILSTTGLDYQGLFRGMKHIRRSLGFSSAQASWPVEEVGNRYLLHPGLLDVALQAILAAFVNPTRIPIRGSFLPSALSRLVFDPHAQTISNDGREVVFESDCFLTENTARSFEGDIHVFGPSGQCFLQVEGFRMDNWAETSAAEDRPIFSRLEYQPDLFYADASSLAELDPDAAELRLIEAINRASFYYLRAFFSTISESEVAEWTWDRKAFWNATMRVLYSTTEGKHPVAQKSWLDDTASLMTEYKLSSEFQDQADMKAIHVAGEHLAKVMIGEERPLEVYLREDVWAPLYSRGRYQVRLNRTIAEIARGLSHRFPNAKWLEVGAGSGGTTISVLEHIGEALCQYTFTDVSAGFFEKARERVAHTKAAAADRMAYKVLDLERDPLDQGFDPESQDVVIAANVLHATADLSKAVKNVRRLLKPGGYLLMLEVTGEYLEGLLLMGTLAGWWLGNPEGNASQPGLTLQGWDDLLRDTGFTGVDKHQSDVPDSTTQAVSVVVSQATDTRVDILRQPLDFLDDIPISDQVLIVGGKSLAMSKVARTISQQVARFAGRVEVVGSIEQIDPDIHLTTRTAVIAFCELERPFFSDEITETRLQKLQSLFSSASDLLWVTPGLVDDHGEAAMMIGLCRTLVIELDQLNLQFLNTTTRGSRPPDGRFIVEAFVRLKLGASDTFAASPILWSNEPELTLTSTGEVLIPRLKPDASRNARVNSAARKITKTLKASDMASHKCTAVFDDGKIHLEEDLPWFPAGHSDPGDVVSLQSIISVTLPHCSSAVLVSGVDEERRAVLAVVQDHTSKLVLPRHSVLYPRTAGAAITAHQLRFCAQTILAHHILAAIPPRASLRGSRVLVHGASAALVQAVTELAADQGHTCIHFSHSSGGISGSVRLHPRSSNFILQRSLPPNIGFVLALTRDDAVSTKLMSIFPGKTLEVDALLSEGVPSLLADLESFVNRALSSVHTTDDKEGAPIPAHRLPNLPASSLRYPTVVDWSGADETPLPITIRPIHGRGMFSADKSYLMVSLVSTLGRSICKWMIENGARHIALASRSGKVDPQWLEEMADLGAQVRVYRMDVSDKQSVQSTVATIRAEMPPIAGVANAALVLRDRLFLDMQASDMTEVLAPKVDGSLHLSEEFQDPTLDFFILFSTLSCVIGNAGQSNYDAASLYQVMLAKRRRQQGLPACVMEIGAVADVGYVAERGQALFDKLARTMKLPLSESDVHQIFAEAVAASRIRPDEEVDSTTAELVTGMGYYNYTRNTPIEAHPPWFNNLLASHYVREERGSNILAADTAGDHLSVAARLDATTSEEAAVAVLTQALADRVERMLQMSSGSFKTDASLLDASIDSLLAVELRTWFLKEIHVDVPVLKILSGESGEGICTFAASQYLAEQTKVRTEALKAEPTSSGTDSRRGPTSTSSSDAESSSPDSNGNDVDDSTSLSTIGSECKEETEEEDLPQTLLQNTAAMTHSQAREDAEIARAVREDLRTRKWRLPQGHALEIVLISHSTNEHTLLIGYHHIIMDGTSWRTFFRDLHMAYQGAALQAPGKSLMDVANHDISDAADSVNTFWLQELSPLPEPFPLLPFASAQSRPPLDKVSNHSSLVPLDGTIAERIKEISRALGVTPVNLYLAAVQYLLTRIADTDDICIGVTDPGRDSETAESIGFFLNLLPLHLRANEAISFGQLVQRVNKTYRGAREHADVPFDTILDKLGVSRDPTYTPLFQVGFDVRHGQSAGMPLGNCQMQIRESVDSALMYDITFCVIPMSAPGPSYIQVLTRSDLYSQEATVLLTQMYTTLLESAVQGSTVDAPLNRLQIYPRTGIQKALEYGAPKPKKFVGWPSTITERVEGVCRDFPATTAITDSQSSMTYEGLSSAIASLCVRIVPYRSGRIAVLCEPQRDWVVSMLATFRIGATFVPLDSTLPPARLVSILRACKPSLILCHHPTAALASRIILESQLAVQAFHFEDTPTNAATADNIGNLEDPSLASLILCTSGTSGVPKATLLSSMGILNFLANQGELQNIRPGEVVLQKSNLGFDMAFSESLLALTHGCTLVIAPQASRGDPVAISSLMALQNVNITLACPTEYLMWLRYSSDALSRLSEWRLALSGGEKVPEALRREMRNLPSPPVFQDAYGPTEISICATMQHDETPLAEYPLTASATSVGRPLYNVGIFIVDAQGSLCPPGVPGEICVSGVGVALGYVDASATAKSFIENFEVDCEGGATRSEGRVYKTGDRGVWREDGTLGYLSRMSSDTVVKIRGLRVDLTDVENAILTHGSDMIFETVVALHQQEDDSYLVAFVVPRLHSNAAPASSHEREEENPKHDQVEASSEDLMQRLPLPRHMKPSRVVVLTEMPLSANGKVDRRQLAQAPLPPRGSAIQQHSDPANMNTLIQVQLHLLWERVLDRTDIPRRTDVDFWAMGGSSLRLVKLQTAIRTEMLLNVSIRDMFQHSTIGGMADLIADQATHRPAHQPIRWDQETRLTDDLRKALISPPSGEVPSPGMVSCSEILLTGADSFLGGHILQHLLRNDSIRRVHCIAVPSSANLPAEGLERITIYEGALHRQSFGLEEEVIARLTEKVDRIIIAGSHGHCLNNYASLRQPNVTSTKWLATWASRRRIPLHFISSSRVTLLPENSQAALPPISVKEHQPPLDGSDGFTASRWASEVVLEHVAAEASNSGPGFPITIHRPCALVGSEAPSEDALNAVLKCSYLMSAVPQLSRLPVSGYFDFAPVEDVAAEIATAVAALEQPACLRFRHYSGGTKVPPSEFQGYMAKVYGKEFVELEFDEWVARALDVGMEPMIGVYLRTIVESGKEMVFPFMGSPAKS</sequence>
<dbReference type="EMBL" id="CAVMBE010000015">
    <property type="protein sequence ID" value="CAK3945292.1"/>
    <property type="molecule type" value="Genomic_DNA"/>
</dbReference>
<dbReference type="Gene3D" id="3.40.50.720">
    <property type="entry name" value="NAD(P)-binding Rossmann-like Domain"/>
    <property type="match status" value="2"/>
</dbReference>
<dbReference type="InterPro" id="IPR013968">
    <property type="entry name" value="PKS_KR"/>
</dbReference>
<proteinExistence type="predicted"/>
<dbReference type="InterPro" id="IPR023213">
    <property type="entry name" value="CAT-like_dom_sf"/>
</dbReference>
<dbReference type="PANTHER" id="PTHR43775:SF20">
    <property type="entry name" value="HYBRID PKS-NRPS SYNTHETASE APDA"/>
    <property type="match status" value="1"/>
</dbReference>
<feature type="region of interest" description="Disordered" evidence="9">
    <location>
        <begin position="2506"/>
        <end position="2566"/>
    </location>
</feature>
<dbReference type="SUPFAM" id="SSF52151">
    <property type="entry name" value="FabD/lysophospholipase-like"/>
    <property type="match status" value="1"/>
</dbReference>
<dbReference type="Pfam" id="PF14765">
    <property type="entry name" value="PS-DH"/>
    <property type="match status" value="1"/>
</dbReference>
<dbReference type="InterPro" id="IPR032821">
    <property type="entry name" value="PKS_assoc"/>
</dbReference>
<dbReference type="GO" id="GO:0031177">
    <property type="term" value="F:phosphopantetheine binding"/>
    <property type="evidence" value="ECO:0007669"/>
    <property type="project" value="InterPro"/>
</dbReference>
<dbReference type="Proteomes" id="UP001296104">
    <property type="component" value="Unassembled WGS sequence"/>
</dbReference>
<dbReference type="InterPro" id="IPR029063">
    <property type="entry name" value="SAM-dependent_MTases_sf"/>
</dbReference>
<evidence type="ECO:0000313" key="14">
    <source>
        <dbReference type="Proteomes" id="UP001296104"/>
    </source>
</evidence>
<dbReference type="Gene3D" id="3.30.70.3290">
    <property type="match status" value="1"/>
</dbReference>
<evidence type="ECO:0000256" key="3">
    <source>
        <dbReference type="ARBA" id="ARBA00022598"/>
    </source>
</evidence>
<name>A0AAI8YWC2_9PEZI</name>
<dbReference type="CDD" id="cd05930">
    <property type="entry name" value="A_NRPS"/>
    <property type="match status" value="1"/>
</dbReference>
<dbReference type="InterPro" id="IPR049551">
    <property type="entry name" value="PKS_DH_C"/>
</dbReference>
<feature type="compositionally biased region" description="Basic and acidic residues" evidence="9">
    <location>
        <begin position="3425"/>
        <end position="3438"/>
    </location>
</feature>
<comment type="caution">
    <text evidence="13">The sequence shown here is derived from an EMBL/GenBank/DDBJ whole genome shotgun (WGS) entry which is preliminary data.</text>
</comment>
<keyword evidence="5" id="KW-0808">Transferase</keyword>
<dbReference type="InterPro" id="IPR042099">
    <property type="entry name" value="ANL_N_sf"/>
</dbReference>
<protein>
    <submittedName>
        <fullName evidence="13">Polyketide synthase-nonribosomal peptide synthetase</fullName>
    </submittedName>
</protein>
<dbReference type="Pfam" id="PF07993">
    <property type="entry name" value="NAD_binding_4"/>
    <property type="match status" value="1"/>
</dbReference>
<dbReference type="InterPro" id="IPR016035">
    <property type="entry name" value="Acyl_Trfase/lysoPLipase"/>
</dbReference>
<dbReference type="SUPFAM" id="SSF56801">
    <property type="entry name" value="Acetyl-CoA synthetase-like"/>
    <property type="match status" value="1"/>
</dbReference>
<dbReference type="InterPro" id="IPR020806">
    <property type="entry name" value="PKS_PP-bd"/>
</dbReference>
<dbReference type="InterPro" id="IPR016036">
    <property type="entry name" value="Malonyl_transacylase_ACP-bd"/>
</dbReference>
<evidence type="ECO:0000256" key="2">
    <source>
        <dbReference type="ARBA" id="ARBA00022553"/>
    </source>
</evidence>
<dbReference type="SUPFAM" id="SSF53335">
    <property type="entry name" value="S-adenosyl-L-methionine-dependent methyltransferases"/>
    <property type="match status" value="1"/>
</dbReference>
<dbReference type="SUPFAM" id="SSF47336">
    <property type="entry name" value="ACP-like"/>
    <property type="match status" value="2"/>
</dbReference>
<dbReference type="Pfam" id="PF00668">
    <property type="entry name" value="Condensation"/>
    <property type="match status" value="1"/>
</dbReference>
<dbReference type="Gene3D" id="3.40.50.150">
    <property type="entry name" value="Vaccinia Virus protein VP39"/>
    <property type="match status" value="1"/>
</dbReference>
<dbReference type="PROSITE" id="PS52004">
    <property type="entry name" value="KS3_2"/>
    <property type="match status" value="1"/>
</dbReference>
<feature type="domain" description="Carrier" evidence="10">
    <location>
        <begin position="2419"/>
        <end position="2496"/>
    </location>
</feature>
<dbReference type="PANTHER" id="PTHR43775">
    <property type="entry name" value="FATTY ACID SYNTHASE"/>
    <property type="match status" value="1"/>
</dbReference>
<dbReference type="InterPro" id="IPR001227">
    <property type="entry name" value="Ac_transferase_dom_sf"/>
</dbReference>
<dbReference type="GO" id="GO:0032259">
    <property type="term" value="P:methylation"/>
    <property type="evidence" value="ECO:0007669"/>
    <property type="project" value="UniProtKB-KW"/>
</dbReference>
<dbReference type="Pfam" id="PF00501">
    <property type="entry name" value="AMP-binding"/>
    <property type="match status" value="1"/>
</dbReference>
<keyword evidence="7" id="KW-0511">Multifunctional enzyme</keyword>
<dbReference type="CDD" id="cd00833">
    <property type="entry name" value="PKS"/>
    <property type="match status" value="1"/>
</dbReference>
<feature type="domain" description="Ketosynthase family 3 (KS3)" evidence="11">
    <location>
        <begin position="2"/>
        <end position="441"/>
    </location>
</feature>
<evidence type="ECO:0000313" key="13">
    <source>
        <dbReference type="EMBL" id="CAK3945292.1"/>
    </source>
</evidence>
<dbReference type="InterPro" id="IPR020807">
    <property type="entry name" value="PKS_DH"/>
</dbReference>
<dbReference type="InterPro" id="IPR045851">
    <property type="entry name" value="AMP-bd_C_sf"/>
</dbReference>
<dbReference type="InterPro" id="IPR036736">
    <property type="entry name" value="ACP-like_sf"/>
</dbReference>
<dbReference type="Gene3D" id="3.40.366.10">
    <property type="entry name" value="Malonyl-Coenzyme A Acyl Carrier Protein, domain 2"/>
    <property type="match status" value="1"/>
</dbReference>
<dbReference type="Pfam" id="PF08659">
    <property type="entry name" value="KR"/>
    <property type="match status" value="1"/>
</dbReference>
<evidence type="ECO:0000256" key="5">
    <source>
        <dbReference type="ARBA" id="ARBA00022679"/>
    </source>
</evidence>
<dbReference type="SUPFAM" id="SSF52777">
    <property type="entry name" value="CoA-dependent acyltransferases"/>
    <property type="match status" value="2"/>
</dbReference>
<dbReference type="SMART" id="SM00825">
    <property type="entry name" value="PKS_KS"/>
    <property type="match status" value="1"/>
</dbReference>
<dbReference type="InterPro" id="IPR001242">
    <property type="entry name" value="Condensation_dom"/>
</dbReference>
<dbReference type="PROSITE" id="PS52019">
    <property type="entry name" value="PKS_MFAS_DH"/>
    <property type="match status" value="1"/>
</dbReference>
<feature type="compositionally biased region" description="Low complexity" evidence="9">
    <location>
        <begin position="2523"/>
        <end position="2538"/>
    </location>
</feature>
<dbReference type="SMART" id="SM00823">
    <property type="entry name" value="PKS_PP"/>
    <property type="match status" value="2"/>
</dbReference>
<evidence type="ECO:0000256" key="7">
    <source>
        <dbReference type="ARBA" id="ARBA00023268"/>
    </source>
</evidence>